<evidence type="ECO:0000256" key="7">
    <source>
        <dbReference type="ARBA" id="ARBA00022741"/>
    </source>
</evidence>
<evidence type="ECO:0000256" key="8">
    <source>
        <dbReference type="ARBA" id="ARBA00022840"/>
    </source>
</evidence>
<dbReference type="InterPro" id="IPR004549">
    <property type="entry name" value="Acetyl_CoA_COase_biotin_COase"/>
</dbReference>
<dbReference type="InterPro" id="IPR005481">
    <property type="entry name" value="BC-like_N"/>
</dbReference>
<dbReference type="GO" id="GO:0005524">
    <property type="term" value="F:ATP binding"/>
    <property type="evidence" value="ECO:0007669"/>
    <property type="project" value="UniProtKB-UniRule"/>
</dbReference>
<evidence type="ECO:0000256" key="5">
    <source>
        <dbReference type="ARBA" id="ARBA00022598"/>
    </source>
</evidence>
<keyword evidence="10 13" id="KW-0092">Biotin</keyword>
<reference evidence="16 17" key="1">
    <citation type="submission" date="2018-08" db="EMBL/GenBank/DDBJ databases">
        <title>Genome analysis of the thermophilic bacterium of the candidate phylum Aminicenantes from deep subsurface aquifer revealed its physiology and ecological role.</title>
        <authorList>
            <person name="Kadnikov V.V."/>
            <person name="Mardanov A.V."/>
            <person name="Beletsky A.V."/>
            <person name="Karnachuk O.V."/>
            <person name="Ravin N.V."/>
        </authorList>
    </citation>
    <scope>NUCLEOTIDE SEQUENCE [LARGE SCALE GENOMIC DNA]</scope>
    <source>
        <strain evidence="16">BY38</strain>
    </source>
</reference>
<dbReference type="InterPro" id="IPR011054">
    <property type="entry name" value="Rudment_hybrid_motif"/>
</dbReference>
<keyword evidence="8 12" id="KW-0067">ATP-binding</keyword>
<evidence type="ECO:0000256" key="10">
    <source>
        <dbReference type="ARBA" id="ARBA00023267"/>
    </source>
</evidence>
<dbReference type="PROSITE" id="PS50975">
    <property type="entry name" value="ATP_GRASP"/>
    <property type="match status" value="1"/>
</dbReference>
<dbReference type="UniPathway" id="UPA00655">
    <property type="reaction ID" value="UER00711"/>
</dbReference>
<dbReference type="InterPro" id="IPR011764">
    <property type="entry name" value="Biotin_carboxylation_dom"/>
</dbReference>
<keyword evidence="9" id="KW-0460">Magnesium</keyword>
<evidence type="ECO:0000313" key="17">
    <source>
        <dbReference type="Proteomes" id="UP000257323"/>
    </source>
</evidence>
<evidence type="ECO:0000313" key="16">
    <source>
        <dbReference type="EMBL" id="RFT16633.1"/>
    </source>
</evidence>
<evidence type="ECO:0000256" key="6">
    <source>
        <dbReference type="ARBA" id="ARBA00022723"/>
    </source>
</evidence>
<dbReference type="PROSITE" id="PS50979">
    <property type="entry name" value="BC"/>
    <property type="match status" value="1"/>
</dbReference>
<dbReference type="InterPro" id="IPR005479">
    <property type="entry name" value="CPAse_ATP-bd"/>
</dbReference>
<evidence type="ECO:0000256" key="12">
    <source>
        <dbReference type="PROSITE-ProRule" id="PRU00409"/>
    </source>
</evidence>
<keyword evidence="6" id="KW-0479">Metal-binding</keyword>
<keyword evidence="13" id="KW-0275">Fatty acid biosynthesis</keyword>
<keyword evidence="13" id="KW-0276">Fatty acid metabolism</keyword>
<evidence type="ECO:0000256" key="3">
    <source>
        <dbReference type="ARBA" id="ARBA00011750"/>
    </source>
</evidence>
<dbReference type="GO" id="GO:0046872">
    <property type="term" value="F:metal ion binding"/>
    <property type="evidence" value="ECO:0007669"/>
    <property type="project" value="UniProtKB-KW"/>
</dbReference>
<evidence type="ECO:0000256" key="11">
    <source>
        <dbReference type="ARBA" id="ARBA00048600"/>
    </source>
</evidence>
<dbReference type="InterPro" id="IPR016185">
    <property type="entry name" value="PreATP-grasp_dom_sf"/>
</dbReference>
<feature type="domain" description="Biotin carboxylation" evidence="15">
    <location>
        <begin position="1"/>
        <end position="444"/>
    </location>
</feature>
<dbReference type="FunFam" id="3.30.1490.20:FF:000018">
    <property type="entry name" value="Biotin carboxylase"/>
    <property type="match status" value="1"/>
</dbReference>
<dbReference type="GO" id="GO:0006633">
    <property type="term" value="P:fatty acid biosynthetic process"/>
    <property type="evidence" value="ECO:0007669"/>
    <property type="project" value="UniProtKB-KW"/>
</dbReference>
<evidence type="ECO:0000256" key="4">
    <source>
        <dbReference type="ARBA" id="ARBA00013263"/>
    </source>
</evidence>
<dbReference type="InterPro" id="IPR005482">
    <property type="entry name" value="Biotin_COase_C"/>
</dbReference>
<keyword evidence="7 12" id="KW-0547">Nucleotide-binding</keyword>
<evidence type="ECO:0000256" key="2">
    <source>
        <dbReference type="ARBA" id="ARBA00004956"/>
    </source>
</evidence>
<dbReference type="EMBL" id="QUAH01000002">
    <property type="protein sequence ID" value="RFT16633.1"/>
    <property type="molecule type" value="Genomic_DNA"/>
</dbReference>
<evidence type="ECO:0000256" key="1">
    <source>
        <dbReference type="ARBA" id="ARBA00003761"/>
    </source>
</evidence>
<organism evidence="16 17">
    <name type="scientific">Candidatus Saccharicenans subterraneus</name>
    <dbReference type="NCBI Taxonomy" id="2508984"/>
    <lineage>
        <taxon>Bacteria</taxon>
        <taxon>Candidatus Aminicenantota</taxon>
        <taxon>Candidatus Aminicenantia</taxon>
        <taxon>Candidatus Aminicenantales</taxon>
        <taxon>Candidatus Saccharicenantaceae</taxon>
        <taxon>Candidatus Saccharicenans</taxon>
    </lineage>
</organism>
<keyword evidence="13" id="KW-0443">Lipid metabolism</keyword>
<comment type="subunit">
    <text evidence="3 13">Acetyl-CoA carboxylase is a heterohexamer of biotin carboxyl carrier protein, biotin carboxylase and the two subunits of carboxyl transferase in a 2:2 complex.</text>
</comment>
<dbReference type="PROSITE" id="PS00867">
    <property type="entry name" value="CPSASE_2"/>
    <property type="match status" value="1"/>
</dbReference>
<dbReference type="AlphaFoldDB" id="A0A3E2BPE1"/>
<dbReference type="NCBIfam" id="TIGR00514">
    <property type="entry name" value="accC"/>
    <property type="match status" value="1"/>
</dbReference>
<keyword evidence="13" id="KW-0444">Lipid biosynthesis</keyword>
<accession>A0A3E2BPE1</accession>
<dbReference type="FunFam" id="3.40.50.20:FF:000010">
    <property type="entry name" value="Propionyl-CoA carboxylase subunit alpha"/>
    <property type="match status" value="1"/>
</dbReference>
<comment type="catalytic activity">
    <reaction evidence="11 13">
        <text>N(6)-biotinyl-L-lysyl-[protein] + hydrogencarbonate + ATP = N(6)-carboxybiotinyl-L-lysyl-[protein] + ADP + phosphate + H(+)</text>
        <dbReference type="Rhea" id="RHEA:13501"/>
        <dbReference type="Rhea" id="RHEA-COMP:10505"/>
        <dbReference type="Rhea" id="RHEA-COMP:10506"/>
        <dbReference type="ChEBI" id="CHEBI:15378"/>
        <dbReference type="ChEBI" id="CHEBI:17544"/>
        <dbReference type="ChEBI" id="CHEBI:30616"/>
        <dbReference type="ChEBI" id="CHEBI:43474"/>
        <dbReference type="ChEBI" id="CHEBI:83144"/>
        <dbReference type="ChEBI" id="CHEBI:83145"/>
        <dbReference type="ChEBI" id="CHEBI:456216"/>
        <dbReference type="EC" id="6.3.4.14"/>
    </reaction>
</comment>
<gene>
    <name evidence="16" type="ORF">OP8BY_1246</name>
</gene>
<comment type="function">
    <text evidence="1 13">This protein is a component of the acetyl coenzyme A carboxylase complex; first, biotin carboxylase catalyzes the carboxylation of the carrier protein and then the transcarboxylase transfers the carboxyl group to form malonyl-CoA.</text>
</comment>
<dbReference type="EC" id="6.3.4.14" evidence="4 13"/>
<comment type="caution">
    <text evidence="16">The sequence shown here is derived from an EMBL/GenBank/DDBJ whole genome shotgun (WGS) entry which is preliminary data.</text>
</comment>
<dbReference type="InterPro" id="IPR011761">
    <property type="entry name" value="ATP-grasp"/>
</dbReference>
<dbReference type="GO" id="GO:2001295">
    <property type="term" value="P:malonyl-CoA biosynthetic process"/>
    <property type="evidence" value="ECO:0007669"/>
    <property type="project" value="UniProtKB-UniPathway"/>
</dbReference>
<evidence type="ECO:0000259" key="14">
    <source>
        <dbReference type="PROSITE" id="PS50975"/>
    </source>
</evidence>
<dbReference type="PROSITE" id="PS00866">
    <property type="entry name" value="CPSASE_1"/>
    <property type="match status" value="1"/>
</dbReference>
<name>A0A3E2BPE1_9BACT</name>
<feature type="domain" description="ATP-grasp" evidence="14">
    <location>
        <begin position="120"/>
        <end position="317"/>
    </location>
</feature>
<dbReference type="PANTHER" id="PTHR48095">
    <property type="entry name" value="PYRUVATE CARBOXYLASE SUBUNIT A"/>
    <property type="match status" value="1"/>
</dbReference>
<protein>
    <recommendedName>
        <fullName evidence="4 13">Biotin carboxylase</fullName>
        <ecNumber evidence="4 13">6.3.4.14</ecNumber>
    </recommendedName>
    <alternativeName>
        <fullName evidence="13">Acetyl-coenzyme A carboxylase biotin carboxylase subunit A</fullName>
    </alternativeName>
</protein>
<dbReference type="NCBIfam" id="NF006367">
    <property type="entry name" value="PRK08591.1"/>
    <property type="match status" value="1"/>
</dbReference>
<evidence type="ECO:0000259" key="15">
    <source>
        <dbReference type="PROSITE" id="PS50979"/>
    </source>
</evidence>
<keyword evidence="5 13" id="KW-0436">Ligase</keyword>
<comment type="pathway">
    <text evidence="2 13">Lipid metabolism; malonyl-CoA biosynthesis; malonyl-CoA from acetyl-CoA: step 1/1.</text>
</comment>
<evidence type="ECO:0000256" key="9">
    <source>
        <dbReference type="ARBA" id="ARBA00022842"/>
    </source>
</evidence>
<dbReference type="SMART" id="SM00878">
    <property type="entry name" value="Biotin_carb_C"/>
    <property type="match status" value="1"/>
</dbReference>
<dbReference type="Pfam" id="PF02785">
    <property type="entry name" value="Biotin_carb_C"/>
    <property type="match status" value="1"/>
</dbReference>
<proteinExistence type="predicted"/>
<dbReference type="SUPFAM" id="SSF56059">
    <property type="entry name" value="Glutathione synthetase ATP-binding domain-like"/>
    <property type="match status" value="1"/>
</dbReference>
<dbReference type="PANTHER" id="PTHR48095:SF2">
    <property type="entry name" value="BIOTIN CARBOXYLASE, CHLOROPLASTIC"/>
    <property type="match status" value="1"/>
</dbReference>
<dbReference type="Pfam" id="PF02786">
    <property type="entry name" value="CPSase_L_D2"/>
    <property type="match status" value="1"/>
</dbReference>
<dbReference type="Gene3D" id="3.30.470.20">
    <property type="entry name" value="ATP-grasp fold, B domain"/>
    <property type="match status" value="1"/>
</dbReference>
<dbReference type="InterPro" id="IPR051602">
    <property type="entry name" value="ACC_Biotin_Carboxylase"/>
</dbReference>
<dbReference type="GO" id="GO:0004075">
    <property type="term" value="F:biotin carboxylase activity"/>
    <property type="evidence" value="ECO:0007669"/>
    <property type="project" value="UniProtKB-EC"/>
</dbReference>
<evidence type="ECO:0000256" key="13">
    <source>
        <dbReference type="RuleBase" id="RU365063"/>
    </source>
</evidence>
<sequence>MFSKILVANRGEIALRIIRSCKELGVKTVAVYSEADRNSLHAMLADESVCIGPARASDSYLNIPNILSAAEITGAEAIHPGYGFLAENAKFAEICQNSGFVFIGPPADIIRLMGDKARARQAMKKAGLPVVPGSDIILEDVAEAKKVAQKIGYPVIIKAAAGGGGKGMRICRSAAQLEEQFPMAQNEAKAAFGDPSLYLEKYITGAHHIEIQVIGDHKGKVIAFGERECSVQRKYQKIIEETPSPFIDERTRNKMMKETQDAAEEIGYRSLGTFEFLVDDKKRFYFMEANTRVQVEHPITEMVYGINLIKAQIRVAAGEKLNFPMELEMRGHAIECRINAEDPETFIPSPGKIDFLVFPGGEGIRVDSAAYAGWEIPPHYDSLLAKIIAYAPTRSLAIAKMKAALETTTIVGIKTNIPLLLNILSSDDFVKGNYNTQFMEYFLSQKETPG</sequence>
<dbReference type="SUPFAM" id="SSF52440">
    <property type="entry name" value="PreATP-grasp domain"/>
    <property type="match status" value="1"/>
</dbReference>
<dbReference type="SUPFAM" id="SSF51246">
    <property type="entry name" value="Rudiment single hybrid motif"/>
    <property type="match status" value="1"/>
</dbReference>
<dbReference type="Pfam" id="PF00289">
    <property type="entry name" value="Biotin_carb_N"/>
    <property type="match status" value="1"/>
</dbReference>
<dbReference type="Proteomes" id="UP000257323">
    <property type="component" value="Unassembled WGS sequence"/>
</dbReference>